<proteinExistence type="predicted"/>
<gene>
    <name evidence="2" type="ORF">B0T18DRAFT_442408</name>
</gene>
<dbReference type="Proteomes" id="UP001172155">
    <property type="component" value="Unassembled WGS sequence"/>
</dbReference>
<feature type="compositionally biased region" description="Pro residues" evidence="1">
    <location>
        <begin position="90"/>
        <end position="99"/>
    </location>
</feature>
<feature type="compositionally biased region" description="Basic residues" evidence="1">
    <location>
        <begin position="53"/>
        <end position="78"/>
    </location>
</feature>
<dbReference type="AlphaFoldDB" id="A0AA40KC97"/>
<organism evidence="2 3">
    <name type="scientific">Schizothecium vesticola</name>
    <dbReference type="NCBI Taxonomy" id="314040"/>
    <lineage>
        <taxon>Eukaryota</taxon>
        <taxon>Fungi</taxon>
        <taxon>Dikarya</taxon>
        <taxon>Ascomycota</taxon>
        <taxon>Pezizomycotina</taxon>
        <taxon>Sordariomycetes</taxon>
        <taxon>Sordariomycetidae</taxon>
        <taxon>Sordariales</taxon>
        <taxon>Schizotheciaceae</taxon>
        <taxon>Schizothecium</taxon>
    </lineage>
</organism>
<evidence type="ECO:0000313" key="3">
    <source>
        <dbReference type="Proteomes" id="UP001172155"/>
    </source>
</evidence>
<feature type="compositionally biased region" description="Pro residues" evidence="1">
    <location>
        <begin position="37"/>
        <end position="52"/>
    </location>
</feature>
<feature type="region of interest" description="Disordered" evidence="1">
    <location>
        <begin position="1"/>
        <end position="99"/>
    </location>
</feature>
<reference evidence="2" key="1">
    <citation type="submission" date="2023-06" db="EMBL/GenBank/DDBJ databases">
        <title>Genome-scale phylogeny and comparative genomics of the fungal order Sordariales.</title>
        <authorList>
            <consortium name="Lawrence Berkeley National Laboratory"/>
            <person name="Hensen N."/>
            <person name="Bonometti L."/>
            <person name="Westerberg I."/>
            <person name="Brannstrom I.O."/>
            <person name="Guillou S."/>
            <person name="Cros-Aarteil S."/>
            <person name="Calhoun S."/>
            <person name="Haridas S."/>
            <person name="Kuo A."/>
            <person name="Mondo S."/>
            <person name="Pangilinan J."/>
            <person name="Riley R."/>
            <person name="LaButti K."/>
            <person name="Andreopoulos B."/>
            <person name="Lipzen A."/>
            <person name="Chen C."/>
            <person name="Yanf M."/>
            <person name="Daum C."/>
            <person name="Ng V."/>
            <person name="Clum A."/>
            <person name="Steindorff A."/>
            <person name="Ohm R."/>
            <person name="Martin F."/>
            <person name="Silar P."/>
            <person name="Natvig D."/>
            <person name="Lalanne C."/>
            <person name="Gautier V."/>
            <person name="Ament-velasquez S.L."/>
            <person name="Kruys A."/>
            <person name="Hutchinson M.I."/>
            <person name="Powell A.J."/>
            <person name="Barry K."/>
            <person name="Miller A.N."/>
            <person name="Grigoriev I.V."/>
            <person name="Debuchy R."/>
            <person name="Gladieux P."/>
            <person name="Thoren M.H."/>
            <person name="Johannesson H."/>
        </authorList>
    </citation>
    <scope>NUCLEOTIDE SEQUENCE</scope>
    <source>
        <strain evidence="2">SMH3187-1</strain>
    </source>
</reference>
<accession>A0AA40KC97</accession>
<protein>
    <submittedName>
        <fullName evidence="2">Uncharacterized protein</fullName>
    </submittedName>
</protein>
<feature type="compositionally biased region" description="Polar residues" evidence="1">
    <location>
        <begin position="7"/>
        <end position="24"/>
    </location>
</feature>
<keyword evidence="3" id="KW-1185">Reference proteome</keyword>
<sequence>MSPYQAPESNPRPTTSKQPKANTSSRHDRYRPRPPRPHPAVVPPLPRPPTLPRPRRPRLWRLRRRHHPDAGRRAHRRCCPLQHPRINLPHPRPLRPPAHIPPVPIPIPKEDVHLFPPRHPRPRRLPRPNLARRSRDVNLGAGDHPRIDATVRAAAVRGVGWALSASLQISEPVN</sequence>
<name>A0AA40KC97_9PEZI</name>
<evidence type="ECO:0000313" key="2">
    <source>
        <dbReference type="EMBL" id="KAK0753914.1"/>
    </source>
</evidence>
<dbReference type="EMBL" id="JAUKUD010000001">
    <property type="protein sequence ID" value="KAK0753914.1"/>
    <property type="molecule type" value="Genomic_DNA"/>
</dbReference>
<comment type="caution">
    <text evidence="2">The sequence shown here is derived from an EMBL/GenBank/DDBJ whole genome shotgun (WGS) entry which is preliminary data.</text>
</comment>
<evidence type="ECO:0000256" key="1">
    <source>
        <dbReference type="SAM" id="MobiDB-lite"/>
    </source>
</evidence>